<keyword evidence="2" id="KW-1185">Reference proteome</keyword>
<evidence type="ECO:0000313" key="2">
    <source>
        <dbReference type="Proteomes" id="UP000217790"/>
    </source>
</evidence>
<dbReference type="EMBL" id="KZ293669">
    <property type="protein sequence ID" value="PBK89288.1"/>
    <property type="molecule type" value="Genomic_DNA"/>
</dbReference>
<dbReference type="InParanoid" id="A0A2H3DEL2"/>
<evidence type="ECO:0000313" key="1">
    <source>
        <dbReference type="EMBL" id="PBK89288.1"/>
    </source>
</evidence>
<sequence length="250" mass="28208">MFGNNGLFGTPVPRLSLSIVLDFCIPSISLILRDAASWYDYLGSIEMFFHLGRFCVRWNAKITRLQSSIFLRSKCSAVDLDNQIVHPTISSSSDGFTLWPCISYSFWRQECAPFKLKISEIEAPRRAQPHSAMDLDVPALRPLEIPSCSATSSTAQFRVQILPHSSSNSLRPKPRGERNHALQWTPTTRLFTCWNSLRVLTRLHTAFSRYLVLILASKICPIQGQNFRGRSPAASDITYCLGPRRLSGEE</sequence>
<gene>
    <name evidence="1" type="ORF">ARMGADRAFT_338931</name>
</gene>
<dbReference type="AlphaFoldDB" id="A0A2H3DEL2"/>
<organism evidence="1 2">
    <name type="scientific">Armillaria gallica</name>
    <name type="common">Bulbous honey fungus</name>
    <name type="synonym">Armillaria bulbosa</name>
    <dbReference type="NCBI Taxonomy" id="47427"/>
    <lineage>
        <taxon>Eukaryota</taxon>
        <taxon>Fungi</taxon>
        <taxon>Dikarya</taxon>
        <taxon>Basidiomycota</taxon>
        <taxon>Agaricomycotina</taxon>
        <taxon>Agaricomycetes</taxon>
        <taxon>Agaricomycetidae</taxon>
        <taxon>Agaricales</taxon>
        <taxon>Marasmiineae</taxon>
        <taxon>Physalacriaceae</taxon>
        <taxon>Armillaria</taxon>
    </lineage>
</organism>
<proteinExistence type="predicted"/>
<accession>A0A2H3DEL2</accession>
<protein>
    <submittedName>
        <fullName evidence="1">Uncharacterized protein</fullName>
    </submittedName>
</protein>
<dbReference type="Proteomes" id="UP000217790">
    <property type="component" value="Unassembled WGS sequence"/>
</dbReference>
<name>A0A2H3DEL2_ARMGA</name>
<reference evidence="2" key="1">
    <citation type="journal article" date="2017" name="Nat. Ecol. Evol.">
        <title>Genome expansion and lineage-specific genetic innovations in the forest pathogenic fungi Armillaria.</title>
        <authorList>
            <person name="Sipos G."/>
            <person name="Prasanna A.N."/>
            <person name="Walter M.C."/>
            <person name="O'Connor E."/>
            <person name="Balint B."/>
            <person name="Krizsan K."/>
            <person name="Kiss B."/>
            <person name="Hess J."/>
            <person name="Varga T."/>
            <person name="Slot J."/>
            <person name="Riley R."/>
            <person name="Boka B."/>
            <person name="Rigling D."/>
            <person name="Barry K."/>
            <person name="Lee J."/>
            <person name="Mihaltcheva S."/>
            <person name="LaButti K."/>
            <person name="Lipzen A."/>
            <person name="Waldron R."/>
            <person name="Moloney N.M."/>
            <person name="Sperisen C."/>
            <person name="Kredics L."/>
            <person name="Vagvoelgyi C."/>
            <person name="Patrignani A."/>
            <person name="Fitzpatrick D."/>
            <person name="Nagy I."/>
            <person name="Doyle S."/>
            <person name="Anderson J.B."/>
            <person name="Grigoriev I.V."/>
            <person name="Gueldener U."/>
            <person name="Muensterkoetter M."/>
            <person name="Nagy L.G."/>
        </authorList>
    </citation>
    <scope>NUCLEOTIDE SEQUENCE [LARGE SCALE GENOMIC DNA]</scope>
    <source>
        <strain evidence="2">Ar21-2</strain>
    </source>
</reference>